<dbReference type="EMBL" id="JAKRRY010000037">
    <property type="protein sequence ID" value="MCW8348394.1"/>
    <property type="molecule type" value="Genomic_DNA"/>
</dbReference>
<evidence type="ECO:0000313" key="11">
    <source>
        <dbReference type="Proteomes" id="UP001155587"/>
    </source>
</evidence>
<accession>A0A9X3HYH7</accession>
<comment type="similarity">
    <text evidence="8">Belongs to the TsuA/YedE (TC 9.B.102) family.</text>
</comment>
<feature type="transmembrane region" description="Helical" evidence="9">
    <location>
        <begin position="71"/>
        <end position="92"/>
    </location>
</feature>
<feature type="transmembrane region" description="Helical" evidence="9">
    <location>
        <begin position="6"/>
        <end position="24"/>
    </location>
</feature>
<keyword evidence="11" id="KW-1185">Reference proteome</keyword>
<feature type="transmembrane region" description="Helical" evidence="9">
    <location>
        <begin position="104"/>
        <end position="124"/>
    </location>
</feature>
<comment type="subcellular location">
    <subcellularLocation>
        <location evidence="1">Cell inner membrane</location>
        <topology evidence="1">Multi-pass membrane protein</topology>
    </subcellularLocation>
</comment>
<evidence type="ECO:0000256" key="4">
    <source>
        <dbReference type="ARBA" id="ARBA00022519"/>
    </source>
</evidence>
<evidence type="ECO:0000256" key="3">
    <source>
        <dbReference type="ARBA" id="ARBA00022475"/>
    </source>
</evidence>
<keyword evidence="4" id="KW-0997">Cell inner membrane</keyword>
<comment type="caution">
    <text evidence="10">The sequence shown here is derived from an EMBL/GenBank/DDBJ whole genome shotgun (WGS) entry which is preliminary data.</text>
</comment>
<dbReference type="PANTHER" id="PTHR30574:SF1">
    <property type="entry name" value="SULPHUR TRANSPORT DOMAIN-CONTAINING PROTEIN"/>
    <property type="match status" value="1"/>
</dbReference>
<feature type="transmembrane region" description="Helical" evidence="9">
    <location>
        <begin position="36"/>
        <end position="59"/>
    </location>
</feature>
<reference evidence="10" key="1">
    <citation type="submission" date="2022-02" db="EMBL/GenBank/DDBJ databases">
        <title>Vibrio sp. nov, a new bacterium isolated from seawater.</title>
        <authorList>
            <person name="Yuan Y."/>
        </authorList>
    </citation>
    <scope>NUCLEOTIDE SEQUENCE</scope>
    <source>
        <strain evidence="10">ZSDZ65</strain>
    </source>
</reference>
<name>A0A9X3HYH7_9VIBR</name>
<keyword evidence="6 9" id="KW-1133">Transmembrane helix</keyword>
<dbReference type="GO" id="GO:0005886">
    <property type="term" value="C:plasma membrane"/>
    <property type="evidence" value="ECO:0007669"/>
    <property type="project" value="UniProtKB-SubCell"/>
</dbReference>
<dbReference type="InterPro" id="IPR007272">
    <property type="entry name" value="Sulf_transp_TsuA/YedE"/>
</dbReference>
<evidence type="ECO:0000256" key="6">
    <source>
        <dbReference type="ARBA" id="ARBA00022989"/>
    </source>
</evidence>
<evidence type="ECO:0000256" key="8">
    <source>
        <dbReference type="ARBA" id="ARBA00035655"/>
    </source>
</evidence>
<sequence>MLLLSLLFIAVIGFLAQTTGLCMVRGVKEATGGKPIFLISILLSGAFVWLAVGAAYLLGQPVRLDSYYPTLLSAVGGLIFGLGAAFNGGCGVSTISRFARGKIMMFATMLGWLVSWLLFADLLSGHMVKAYVISPVLHMGILIILSALLLVVAFKSEAKIRKLWLSMLGIGVMAGLVFIYEPHWTPSSLLKSMGLSVWNGHDASWPSAERFYLFLCLVLGMVVAAVMTKSFQFEFSRLSRLFKHFLAGLLMGVGAVMASGGNDSQLLVALPALSAAGMVTTLCMVIGIFIGLKLQNGRPI</sequence>
<feature type="transmembrane region" description="Helical" evidence="9">
    <location>
        <begin position="130"/>
        <end position="151"/>
    </location>
</feature>
<feature type="transmembrane region" description="Helical" evidence="9">
    <location>
        <begin position="241"/>
        <end position="260"/>
    </location>
</feature>
<protein>
    <submittedName>
        <fullName evidence="10">YeeE/YedE family protein</fullName>
    </submittedName>
</protein>
<feature type="transmembrane region" description="Helical" evidence="9">
    <location>
        <begin position="266"/>
        <end position="292"/>
    </location>
</feature>
<evidence type="ECO:0000256" key="5">
    <source>
        <dbReference type="ARBA" id="ARBA00022692"/>
    </source>
</evidence>
<dbReference type="AlphaFoldDB" id="A0A9X3HYH7"/>
<gene>
    <name evidence="10" type="ORF">MD535_20625</name>
</gene>
<evidence type="ECO:0000313" key="10">
    <source>
        <dbReference type="EMBL" id="MCW8348394.1"/>
    </source>
</evidence>
<feature type="transmembrane region" description="Helical" evidence="9">
    <location>
        <begin position="211"/>
        <end position="229"/>
    </location>
</feature>
<keyword evidence="5 9" id="KW-0812">Transmembrane</keyword>
<proteinExistence type="inferred from homology"/>
<evidence type="ECO:0000256" key="7">
    <source>
        <dbReference type="ARBA" id="ARBA00023136"/>
    </source>
</evidence>
<organism evidence="10 11">
    <name type="scientific">Vibrio qingdaonensis</name>
    <dbReference type="NCBI Taxonomy" id="2829491"/>
    <lineage>
        <taxon>Bacteria</taxon>
        <taxon>Pseudomonadati</taxon>
        <taxon>Pseudomonadota</taxon>
        <taxon>Gammaproteobacteria</taxon>
        <taxon>Vibrionales</taxon>
        <taxon>Vibrionaceae</taxon>
        <taxon>Vibrio</taxon>
    </lineage>
</organism>
<evidence type="ECO:0000256" key="9">
    <source>
        <dbReference type="SAM" id="Phobius"/>
    </source>
</evidence>
<dbReference type="RefSeq" id="WP_265676912.1">
    <property type="nucleotide sequence ID" value="NZ_JAKRRY010000037.1"/>
</dbReference>
<keyword evidence="7 9" id="KW-0472">Membrane</keyword>
<feature type="transmembrane region" description="Helical" evidence="9">
    <location>
        <begin position="163"/>
        <end position="180"/>
    </location>
</feature>
<dbReference type="Pfam" id="PF04143">
    <property type="entry name" value="Sulf_transp"/>
    <property type="match status" value="1"/>
</dbReference>
<evidence type="ECO:0000256" key="2">
    <source>
        <dbReference type="ARBA" id="ARBA00022448"/>
    </source>
</evidence>
<keyword evidence="3" id="KW-1003">Cell membrane</keyword>
<dbReference type="Proteomes" id="UP001155587">
    <property type="component" value="Unassembled WGS sequence"/>
</dbReference>
<keyword evidence="2" id="KW-0813">Transport</keyword>
<evidence type="ECO:0000256" key="1">
    <source>
        <dbReference type="ARBA" id="ARBA00004429"/>
    </source>
</evidence>
<dbReference type="PANTHER" id="PTHR30574">
    <property type="entry name" value="INNER MEMBRANE PROTEIN YEDE"/>
    <property type="match status" value="1"/>
</dbReference>